<name>A0ABS1ECG9_9BURK</name>
<dbReference type="RefSeq" id="WP_200234901.1">
    <property type="nucleotide sequence ID" value="NZ_JAENGP010000005.1"/>
</dbReference>
<comment type="caution">
    <text evidence="2">The sequence shown here is derived from an EMBL/GenBank/DDBJ whole genome shotgun (WGS) entry which is preliminary data.</text>
</comment>
<gene>
    <name evidence="2" type="ORF">JHL22_05750</name>
</gene>
<dbReference type="Proteomes" id="UP000635316">
    <property type="component" value="Unassembled WGS sequence"/>
</dbReference>
<reference evidence="2 3" key="1">
    <citation type="submission" date="2020-12" db="EMBL/GenBank/DDBJ databases">
        <authorList>
            <person name="Lu T."/>
            <person name="Wang Q."/>
            <person name="Han X."/>
        </authorList>
    </citation>
    <scope>NUCLEOTIDE SEQUENCE [LARGE SCALE GENOMIC DNA]</scope>
    <source>
        <strain evidence="2 3">WQ 585</strain>
    </source>
</reference>
<keyword evidence="3" id="KW-1185">Reference proteome</keyword>
<dbReference type="InterPro" id="IPR029057">
    <property type="entry name" value="PRTase-like"/>
</dbReference>
<sequence length="254" mass="28300">MQNPYENKRLGWLAKQAKQLASRLTLALPGTCPLCGTSCTGERFCPDCRNDILHSMQNHPYRCAHCCLALPNQAPCPDCREQALHTGRITVAFDYVHPLDSLVLRYKNGRQLDLAPAFAELLYQQLQLQDLLPLANTCLIPIPGSQQSLSRRGFNPAAEFAQQLGKKLQLPVEHFFLHRHDQHLKQSSLSRHARRAAAAGLYYCSRRLDIPHAILVDDIVTTCSTIDSAARALLAAGVQHVDVLAIARTPPKHF</sequence>
<dbReference type="EMBL" id="JAENGP010000005">
    <property type="protein sequence ID" value="MBK1780718.1"/>
    <property type="molecule type" value="Genomic_DNA"/>
</dbReference>
<dbReference type="InterPro" id="IPR051910">
    <property type="entry name" value="ComF/GntX_DNA_util-trans"/>
</dbReference>
<organism evidence="2 3">
    <name type="scientific">Advenella mandrilli</name>
    <dbReference type="NCBI Taxonomy" id="2800330"/>
    <lineage>
        <taxon>Bacteria</taxon>
        <taxon>Pseudomonadati</taxon>
        <taxon>Pseudomonadota</taxon>
        <taxon>Betaproteobacteria</taxon>
        <taxon>Burkholderiales</taxon>
        <taxon>Alcaligenaceae</taxon>
    </lineage>
</organism>
<dbReference type="Gene3D" id="3.40.50.2020">
    <property type="match status" value="1"/>
</dbReference>
<accession>A0ABS1ECG9</accession>
<evidence type="ECO:0000256" key="1">
    <source>
        <dbReference type="ARBA" id="ARBA00008007"/>
    </source>
</evidence>
<protein>
    <submittedName>
        <fullName evidence="2">ComF family protein</fullName>
    </submittedName>
</protein>
<evidence type="ECO:0000313" key="3">
    <source>
        <dbReference type="Proteomes" id="UP000635316"/>
    </source>
</evidence>
<evidence type="ECO:0000313" key="2">
    <source>
        <dbReference type="EMBL" id="MBK1780718.1"/>
    </source>
</evidence>
<proteinExistence type="inferred from homology"/>
<dbReference type="SUPFAM" id="SSF53271">
    <property type="entry name" value="PRTase-like"/>
    <property type="match status" value="1"/>
</dbReference>
<dbReference type="PANTHER" id="PTHR47505:SF1">
    <property type="entry name" value="DNA UTILIZATION PROTEIN YHGH"/>
    <property type="match status" value="1"/>
</dbReference>
<comment type="similarity">
    <text evidence="1">Belongs to the ComF/GntX family.</text>
</comment>
<dbReference type="PANTHER" id="PTHR47505">
    <property type="entry name" value="DNA UTILIZATION PROTEIN YHGH"/>
    <property type="match status" value="1"/>
</dbReference>
<dbReference type="InterPro" id="IPR000836">
    <property type="entry name" value="PRTase_dom"/>
</dbReference>
<dbReference type="CDD" id="cd06223">
    <property type="entry name" value="PRTases_typeI"/>
    <property type="match status" value="1"/>
</dbReference>